<evidence type="ECO:0000259" key="2">
    <source>
        <dbReference type="Pfam" id="PF00582"/>
    </source>
</evidence>
<name>A0A918YU37_9ACTN</name>
<dbReference type="PRINTS" id="PR01438">
    <property type="entry name" value="UNVRSLSTRESS"/>
</dbReference>
<sequence length="182" mass="19165">MTDLYGAGRDERRPGRIVVGVSGSLGSLAALHRAVAEGRRTGAEVLALLAWIPPGGEHGYRLAPCPPLLATWQDDASARLREALDEAFGGAPAGVRLSAQVIRGDSGPALVHTADRAADLLVVGAGGGSLLRRGLRPSVTAHCVRYASCPVLAVPRPTLHRELEAIHRRNLWHLPTTPAPSH</sequence>
<dbReference type="Gene3D" id="3.40.50.12370">
    <property type="match status" value="1"/>
</dbReference>
<accession>A0A918YU37</accession>
<evidence type="ECO:0000313" key="4">
    <source>
        <dbReference type="Proteomes" id="UP000617734"/>
    </source>
</evidence>
<dbReference type="Proteomes" id="UP000617734">
    <property type="component" value="Unassembled WGS sequence"/>
</dbReference>
<comment type="similarity">
    <text evidence="1">Belongs to the universal stress protein A family.</text>
</comment>
<reference evidence="3" key="1">
    <citation type="journal article" date="2014" name="Int. J. Syst. Evol. Microbiol.">
        <title>Complete genome sequence of Corynebacterium casei LMG S-19264T (=DSM 44701T), isolated from a smear-ripened cheese.</title>
        <authorList>
            <consortium name="US DOE Joint Genome Institute (JGI-PGF)"/>
            <person name="Walter F."/>
            <person name="Albersmeier A."/>
            <person name="Kalinowski J."/>
            <person name="Ruckert C."/>
        </authorList>
    </citation>
    <scope>NUCLEOTIDE SEQUENCE</scope>
    <source>
        <strain evidence="3">JCM 4646</strain>
    </source>
</reference>
<protein>
    <recommendedName>
        <fullName evidence="2">UspA domain-containing protein</fullName>
    </recommendedName>
</protein>
<dbReference type="RefSeq" id="WP_190215497.1">
    <property type="nucleotide sequence ID" value="NZ_BNBO01000081.1"/>
</dbReference>
<evidence type="ECO:0000256" key="1">
    <source>
        <dbReference type="ARBA" id="ARBA00008791"/>
    </source>
</evidence>
<dbReference type="Pfam" id="PF00582">
    <property type="entry name" value="Usp"/>
    <property type="match status" value="1"/>
</dbReference>
<feature type="domain" description="UspA" evidence="2">
    <location>
        <begin position="16"/>
        <end position="155"/>
    </location>
</feature>
<reference evidence="3" key="2">
    <citation type="submission" date="2020-09" db="EMBL/GenBank/DDBJ databases">
        <authorList>
            <person name="Sun Q."/>
            <person name="Ohkuma M."/>
        </authorList>
    </citation>
    <scope>NUCLEOTIDE SEQUENCE</scope>
    <source>
        <strain evidence="3">JCM 4646</strain>
    </source>
</reference>
<dbReference type="InterPro" id="IPR006015">
    <property type="entry name" value="Universal_stress_UspA"/>
</dbReference>
<gene>
    <name evidence="3" type="ORF">GCM10018781_76070</name>
</gene>
<dbReference type="AlphaFoldDB" id="A0A918YU37"/>
<dbReference type="InterPro" id="IPR006016">
    <property type="entry name" value="UspA"/>
</dbReference>
<proteinExistence type="inferred from homology"/>
<organism evidence="3 4">
    <name type="scientific">Kitasatospora indigofera</name>
    <dbReference type="NCBI Taxonomy" id="67307"/>
    <lineage>
        <taxon>Bacteria</taxon>
        <taxon>Bacillati</taxon>
        <taxon>Actinomycetota</taxon>
        <taxon>Actinomycetes</taxon>
        <taxon>Kitasatosporales</taxon>
        <taxon>Streptomycetaceae</taxon>
        <taxon>Kitasatospora</taxon>
    </lineage>
</organism>
<evidence type="ECO:0000313" key="3">
    <source>
        <dbReference type="EMBL" id="GHE25102.1"/>
    </source>
</evidence>
<dbReference type="GeneID" id="95357837"/>
<comment type="caution">
    <text evidence="3">The sequence shown here is derived from an EMBL/GenBank/DDBJ whole genome shotgun (WGS) entry which is preliminary data.</text>
</comment>
<keyword evidence="4" id="KW-1185">Reference proteome</keyword>
<dbReference type="EMBL" id="BNBO01000081">
    <property type="protein sequence ID" value="GHE25102.1"/>
    <property type="molecule type" value="Genomic_DNA"/>
</dbReference>
<dbReference type="CDD" id="cd00293">
    <property type="entry name" value="USP-like"/>
    <property type="match status" value="1"/>
</dbReference>
<dbReference type="SUPFAM" id="SSF52402">
    <property type="entry name" value="Adenine nucleotide alpha hydrolases-like"/>
    <property type="match status" value="1"/>
</dbReference>